<dbReference type="GO" id="GO:0022857">
    <property type="term" value="F:transmembrane transporter activity"/>
    <property type="evidence" value="ECO:0007669"/>
    <property type="project" value="InterPro"/>
</dbReference>
<feature type="transmembrane region" description="Helical" evidence="7">
    <location>
        <begin position="372"/>
        <end position="389"/>
    </location>
</feature>
<evidence type="ECO:0000256" key="3">
    <source>
        <dbReference type="ARBA" id="ARBA00022448"/>
    </source>
</evidence>
<organism evidence="9 10">
    <name type="scientific">Oedothorax gibbosus</name>
    <dbReference type="NCBI Taxonomy" id="931172"/>
    <lineage>
        <taxon>Eukaryota</taxon>
        <taxon>Metazoa</taxon>
        <taxon>Ecdysozoa</taxon>
        <taxon>Arthropoda</taxon>
        <taxon>Chelicerata</taxon>
        <taxon>Arachnida</taxon>
        <taxon>Araneae</taxon>
        <taxon>Araneomorphae</taxon>
        <taxon>Entelegynae</taxon>
        <taxon>Araneoidea</taxon>
        <taxon>Linyphiidae</taxon>
        <taxon>Erigoninae</taxon>
        <taxon>Oedothorax</taxon>
    </lineage>
</organism>
<dbReference type="InterPro" id="IPR005829">
    <property type="entry name" value="Sugar_transporter_CS"/>
</dbReference>
<feature type="transmembrane region" description="Helical" evidence="7">
    <location>
        <begin position="429"/>
        <end position="449"/>
    </location>
</feature>
<feature type="domain" description="Major facilitator superfamily (MFS) profile" evidence="8">
    <location>
        <begin position="49"/>
        <end position="484"/>
    </location>
</feature>
<comment type="similarity">
    <text evidence="2">Belongs to the major facilitator superfamily.</text>
</comment>
<keyword evidence="4 7" id="KW-0812">Transmembrane</keyword>
<feature type="transmembrane region" description="Helical" evidence="7">
    <location>
        <begin position="282"/>
        <end position="306"/>
    </location>
</feature>
<dbReference type="Proteomes" id="UP000827092">
    <property type="component" value="Unassembled WGS sequence"/>
</dbReference>
<evidence type="ECO:0000256" key="5">
    <source>
        <dbReference type="ARBA" id="ARBA00022989"/>
    </source>
</evidence>
<keyword evidence="5 7" id="KW-1133">Transmembrane helix</keyword>
<sequence>MTADVSWVKCEAISNEKNNIRLGISKEDQVFSVDDAVNKVGFGKFQKKLIFLASFGWLADAFEIFILSVIGDLVACDWILYRWQSALLSSIVFAGIMIGSPILGFIADIYGRKKCLCASVVLVFVFGSASAVTPSFAWMAIFRSCLGVSLGGIAQAVTLCSEYCPNDMRGKTVFYMCYLWSFGSLGVILLTWVVMEYTNNWRLLLALAAVPSLIVIFSLKFYPESARYHLVSGQYDKACAIVAKMAGTNRRDLPPGKLVRVEVKSRGRLRDLLSSEHRRTSLLLWLIWFGSAFAYYGIIFISPMVIKHGGLRDSANKDVNLNLTSIGFEMLQVLPCVRFTQQDYVDMLLTTAAEFPGILIYTFLIEKIDRKKLLGFSCLVSSMFCMLLLMKTHRIAILTFLFISRGILVAIFQLNYVITSEVYPTTVRAVGMGAGTAFCRLGGLIVPYFAQVLLISSPVTAICLLSGMLFASGVAAACLPLETRGRGMKESSAQLK</sequence>
<feature type="transmembrane region" description="Helical" evidence="7">
    <location>
        <begin position="455"/>
        <end position="479"/>
    </location>
</feature>
<dbReference type="PROSITE" id="PS50850">
    <property type="entry name" value="MFS"/>
    <property type="match status" value="1"/>
</dbReference>
<dbReference type="PANTHER" id="PTHR23511:SF5">
    <property type="entry name" value="MAJOR FACILITATOR-TYPE TRANSPORTER HXNZ-RELATED"/>
    <property type="match status" value="1"/>
</dbReference>
<feature type="transmembrane region" description="Helical" evidence="7">
    <location>
        <begin position="83"/>
        <end position="103"/>
    </location>
</feature>
<reference evidence="9 10" key="1">
    <citation type="journal article" date="2022" name="Nat. Ecol. Evol.">
        <title>A masculinizing supergene underlies an exaggerated male reproductive morph in a spider.</title>
        <authorList>
            <person name="Hendrickx F."/>
            <person name="De Corte Z."/>
            <person name="Sonet G."/>
            <person name="Van Belleghem S.M."/>
            <person name="Kostlbacher S."/>
            <person name="Vangestel C."/>
        </authorList>
    </citation>
    <scope>NUCLEOTIDE SEQUENCE [LARGE SCALE GENOMIC DNA]</scope>
    <source>
        <strain evidence="9">W744_W776</strain>
    </source>
</reference>
<evidence type="ECO:0000256" key="2">
    <source>
        <dbReference type="ARBA" id="ARBA00008335"/>
    </source>
</evidence>
<feature type="transmembrane region" description="Helical" evidence="7">
    <location>
        <begin position="201"/>
        <end position="222"/>
    </location>
</feature>
<evidence type="ECO:0000256" key="1">
    <source>
        <dbReference type="ARBA" id="ARBA00004141"/>
    </source>
</evidence>
<dbReference type="InterPro" id="IPR036259">
    <property type="entry name" value="MFS_trans_sf"/>
</dbReference>
<keyword evidence="3" id="KW-0813">Transport</keyword>
<dbReference type="InterPro" id="IPR020846">
    <property type="entry name" value="MFS_dom"/>
</dbReference>
<gene>
    <name evidence="9" type="ORF">JTE90_003689</name>
</gene>
<feature type="transmembrane region" description="Helical" evidence="7">
    <location>
        <begin position="173"/>
        <end position="195"/>
    </location>
</feature>
<comment type="caution">
    <text evidence="9">The sequence shown here is derived from an EMBL/GenBank/DDBJ whole genome shotgun (WGS) entry which is preliminary data.</text>
</comment>
<name>A0AAV6VT93_9ARAC</name>
<keyword evidence="6 7" id="KW-0472">Membrane</keyword>
<evidence type="ECO:0000313" key="9">
    <source>
        <dbReference type="EMBL" id="KAG8199266.1"/>
    </source>
</evidence>
<dbReference type="GO" id="GO:0016020">
    <property type="term" value="C:membrane"/>
    <property type="evidence" value="ECO:0007669"/>
    <property type="project" value="UniProtKB-SubCell"/>
</dbReference>
<dbReference type="Gene3D" id="1.20.1250.20">
    <property type="entry name" value="MFS general substrate transporter like domains"/>
    <property type="match status" value="1"/>
</dbReference>
<protein>
    <recommendedName>
        <fullName evidence="8">Major facilitator superfamily (MFS) profile domain-containing protein</fullName>
    </recommendedName>
</protein>
<dbReference type="SUPFAM" id="SSF103473">
    <property type="entry name" value="MFS general substrate transporter"/>
    <property type="match status" value="1"/>
</dbReference>
<dbReference type="EMBL" id="JAFNEN010000029">
    <property type="protein sequence ID" value="KAG8199266.1"/>
    <property type="molecule type" value="Genomic_DNA"/>
</dbReference>
<feature type="transmembrane region" description="Helical" evidence="7">
    <location>
        <begin position="395"/>
        <end position="417"/>
    </location>
</feature>
<comment type="subcellular location">
    <subcellularLocation>
        <location evidence="1">Membrane</location>
        <topology evidence="1">Multi-pass membrane protein</topology>
    </subcellularLocation>
</comment>
<dbReference type="AlphaFoldDB" id="A0AAV6VT93"/>
<accession>A0AAV6VT93</accession>
<evidence type="ECO:0000256" key="7">
    <source>
        <dbReference type="SAM" id="Phobius"/>
    </source>
</evidence>
<feature type="transmembrane region" description="Helical" evidence="7">
    <location>
        <begin position="115"/>
        <end position="132"/>
    </location>
</feature>
<keyword evidence="10" id="KW-1185">Reference proteome</keyword>
<feature type="transmembrane region" description="Helical" evidence="7">
    <location>
        <begin position="49"/>
        <end position="71"/>
    </location>
</feature>
<proteinExistence type="inferred from homology"/>
<dbReference type="PANTHER" id="PTHR23511">
    <property type="entry name" value="SYNAPTIC VESICLE GLYCOPROTEIN 2"/>
    <property type="match status" value="1"/>
</dbReference>
<dbReference type="InterPro" id="IPR005828">
    <property type="entry name" value="MFS_sugar_transport-like"/>
</dbReference>
<dbReference type="PROSITE" id="PS00216">
    <property type="entry name" value="SUGAR_TRANSPORT_1"/>
    <property type="match status" value="1"/>
</dbReference>
<dbReference type="Pfam" id="PF00083">
    <property type="entry name" value="Sugar_tr"/>
    <property type="match status" value="1"/>
</dbReference>
<evidence type="ECO:0000256" key="6">
    <source>
        <dbReference type="ARBA" id="ARBA00023136"/>
    </source>
</evidence>
<evidence type="ECO:0000259" key="8">
    <source>
        <dbReference type="PROSITE" id="PS50850"/>
    </source>
</evidence>
<evidence type="ECO:0000256" key="4">
    <source>
        <dbReference type="ARBA" id="ARBA00022692"/>
    </source>
</evidence>
<evidence type="ECO:0000313" key="10">
    <source>
        <dbReference type="Proteomes" id="UP000827092"/>
    </source>
</evidence>